<dbReference type="PANTHER" id="PTHR42749:SF1">
    <property type="entry name" value="CELL SHAPE-DETERMINING PROTEIN MREB"/>
    <property type="match status" value="1"/>
</dbReference>
<name>A0AA39YN45_9PEZI</name>
<protein>
    <recommendedName>
        <fullName evidence="3">Actin-like ATPase domain-containing protein</fullName>
    </recommendedName>
</protein>
<organism evidence="1 2">
    <name type="scientific">Cercophora newfieldiana</name>
    <dbReference type="NCBI Taxonomy" id="92897"/>
    <lineage>
        <taxon>Eukaryota</taxon>
        <taxon>Fungi</taxon>
        <taxon>Dikarya</taxon>
        <taxon>Ascomycota</taxon>
        <taxon>Pezizomycotina</taxon>
        <taxon>Sordariomycetes</taxon>
        <taxon>Sordariomycetidae</taxon>
        <taxon>Sordariales</taxon>
        <taxon>Lasiosphaeriaceae</taxon>
        <taxon>Cercophora</taxon>
    </lineage>
</organism>
<reference evidence="1" key="1">
    <citation type="submission" date="2023-06" db="EMBL/GenBank/DDBJ databases">
        <title>Genome-scale phylogeny and comparative genomics of the fungal order Sordariales.</title>
        <authorList>
            <consortium name="Lawrence Berkeley National Laboratory"/>
            <person name="Hensen N."/>
            <person name="Bonometti L."/>
            <person name="Westerberg I."/>
            <person name="Brannstrom I.O."/>
            <person name="Guillou S."/>
            <person name="Cros-Aarteil S."/>
            <person name="Calhoun S."/>
            <person name="Haridas S."/>
            <person name="Kuo A."/>
            <person name="Mondo S."/>
            <person name="Pangilinan J."/>
            <person name="Riley R."/>
            <person name="Labutti K."/>
            <person name="Andreopoulos B."/>
            <person name="Lipzen A."/>
            <person name="Chen C."/>
            <person name="Yanf M."/>
            <person name="Daum C."/>
            <person name="Ng V."/>
            <person name="Clum A."/>
            <person name="Steindorff A."/>
            <person name="Ohm R."/>
            <person name="Martin F."/>
            <person name="Silar P."/>
            <person name="Natvig D."/>
            <person name="Lalanne C."/>
            <person name="Gautier V."/>
            <person name="Ament-Velasquez S.L."/>
            <person name="Kruys A."/>
            <person name="Hutchinson M.I."/>
            <person name="Powell A.J."/>
            <person name="Barry K."/>
            <person name="Miller A.N."/>
            <person name="Grigoriev I.V."/>
            <person name="Debuchy R."/>
            <person name="Gladieux P."/>
            <person name="Thoren M.H."/>
            <person name="Johannesson H."/>
        </authorList>
    </citation>
    <scope>NUCLEOTIDE SEQUENCE</scope>
    <source>
        <strain evidence="1">SMH2532-1</strain>
    </source>
</reference>
<dbReference type="Gene3D" id="3.30.420.40">
    <property type="match status" value="2"/>
</dbReference>
<dbReference type="SUPFAM" id="SSF53067">
    <property type="entry name" value="Actin-like ATPase domain"/>
    <property type="match status" value="1"/>
</dbReference>
<accession>A0AA39YN45</accession>
<dbReference type="EMBL" id="JAULSV010000001">
    <property type="protein sequence ID" value="KAK0655621.1"/>
    <property type="molecule type" value="Genomic_DNA"/>
</dbReference>
<proteinExistence type="predicted"/>
<evidence type="ECO:0008006" key="3">
    <source>
        <dbReference type="Google" id="ProtNLM"/>
    </source>
</evidence>
<dbReference type="AlphaFoldDB" id="A0AA39YN45"/>
<evidence type="ECO:0000313" key="2">
    <source>
        <dbReference type="Proteomes" id="UP001174936"/>
    </source>
</evidence>
<dbReference type="Proteomes" id="UP001174936">
    <property type="component" value="Unassembled WGS sequence"/>
</dbReference>
<evidence type="ECO:0000313" key="1">
    <source>
        <dbReference type="EMBL" id="KAK0655621.1"/>
    </source>
</evidence>
<dbReference type="CDD" id="cd10170">
    <property type="entry name" value="ASKHA_NBD_HSP70"/>
    <property type="match status" value="1"/>
</dbReference>
<keyword evidence="2" id="KW-1185">Reference proteome</keyword>
<dbReference type="PANTHER" id="PTHR42749">
    <property type="entry name" value="CELL SHAPE-DETERMINING PROTEIN MREB"/>
    <property type="match status" value="1"/>
</dbReference>
<comment type="caution">
    <text evidence="1">The sequence shown here is derived from an EMBL/GenBank/DDBJ whole genome shotgun (WGS) entry which is preliminary data.</text>
</comment>
<sequence>MAQSSSIGNIYVGIDFGATHSSISYIAHGAGPSDTGAFAPPPLDLNVDGHGRIPTMFDLGQHGNVELNPGWETSSAIIWPKLALLHYECRPTGPLVTRLIQKAEASWAGLPPAKMIAPFLRALFLKFLDQLRLAHSDIEFRGYAFHCTVTSPESWKLEDRERMKAAVAEADLASLLSGPSVSFYYISEQEAAALSVYNANHKAFFQEGSLVTVCDGGGLTVDIASYVCGIHENLPAMSQCGQAVSQGIGGMSLKAGLDELVRQQLDRRSGRSNFLDTCSSASKTALAKQCDEVINRHGEPGSQDLHILAERFEIPIKRRQLGRRSMVYLMD</sequence>
<dbReference type="Gene3D" id="3.90.640.10">
    <property type="entry name" value="Actin, Chain A, domain 4"/>
    <property type="match status" value="1"/>
</dbReference>
<gene>
    <name evidence="1" type="ORF">B0T16DRAFT_15368</name>
</gene>
<dbReference type="InterPro" id="IPR043129">
    <property type="entry name" value="ATPase_NBD"/>
</dbReference>